<evidence type="ECO:0000256" key="9">
    <source>
        <dbReference type="ARBA" id="ARBA00023170"/>
    </source>
</evidence>
<evidence type="ECO:0000256" key="5">
    <source>
        <dbReference type="ARBA" id="ARBA00022989"/>
    </source>
</evidence>
<evidence type="ECO:0000256" key="8">
    <source>
        <dbReference type="ARBA" id="ARBA00023157"/>
    </source>
</evidence>
<feature type="transmembrane region" description="Helical" evidence="15">
    <location>
        <begin position="46"/>
        <end position="66"/>
    </location>
</feature>
<keyword evidence="6 13" id="KW-0297">G-protein coupled receptor</keyword>
<keyword evidence="8" id="KW-1015">Disulfide bond</keyword>
<keyword evidence="3" id="KW-1003">Cell membrane</keyword>
<dbReference type="GO" id="GO:0019722">
    <property type="term" value="P:calcium-mediated signaling"/>
    <property type="evidence" value="ECO:0007669"/>
    <property type="project" value="TreeGrafter"/>
</dbReference>
<protein>
    <submittedName>
        <fullName evidence="17">Apelin receptor B</fullName>
    </submittedName>
</protein>
<evidence type="ECO:0000256" key="7">
    <source>
        <dbReference type="ARBA" id="ARBA00023136"/>
    </source>
</evidence>
<keyword evidence="9 13" id="KW-0675">Receptor</keyword>
<dbReference type="GO" id="GO:0009897">
    <property type="term" value="C:external side of plasma membrane"/>
    <property type="evidence" value="ECO:0007669"/>
    <property type="project" value="TreeGrafter"/>
</dbReference>
<evidence type="ECO:0000256" key="2">
    <source>
        <dbReference type="ARBA" id="ARBA00022473"/>
    </source>
</evidence>
<proteinExistence type="inferred from homology"/>
<comment type="similarity">
    <text evidence="13">Belongs to the G-protein coupled receptor 1 family.</text>
</comment>
<dbReference type="PROSITE" id="PS50262">
    <property type="entry name" value="G_PROTEIN_RECEP_F1_2"/>
    <property type="match status" value="1"/>
</dbReference>
<feature type="compositionally biased region" description="Basic residues" evidence="14">
    <location>
        <begin position="471"/>
        <end position="480"/>
    </location>
</feature>
<dbReference type="GO" id="GO:0007369">
    <property type="term" value="P:gastrulation"/>
    <property type="evidence" value="ECO:0007669"/>
    <property type="project" value="UniProtKB-KW"/>
</dbReference>
<feature type="transmembrane region" description="Helical" evidence="15">
    <location>
        <begin position="250"/>
        <end position="271"/>
    </location>
</feature>
<feature type="compositionally biased region" description="Acidic residues" evidence="14">
    <location>
        <begin position="515"/>
        <end position="524"/>
    </location>
</feature>
<evidence type="ECO:0000256" key="11">
    <source>
        <dbReference type="ARBA" id="ARBA00023218"/>
    </source>
</evidence>
<evidence type="ECO:0000256" key="12">
    <source>
        <dbReference type="ARBA" id="ARBA00023224"/>
    </source>
</evidence>
<name>A0AA47P973_MERPO</name>
<keyword evidence="18" id="KW-1185">Reference proteome</keyword>
<dbReference type="AlphaFoldDB" id="A0AA47P973"/>
<dbReference type="Proteomes" id="UP001174136">
    <property type="component" value="Unassembled WGS sequence"/>
</dbReference>
<dbReference type="Pfam" id="PF00001">
    <property type="entry name" value="7tm_1"/>
    <property type="match status" value="2"/>
</dbReference>
<keyword evidence="12 13" id="KW-0807">Transducer</keyword>
<dbReference type="InterPro" id="IPR000276">
    <property type="entry name" value="GPCR_Rhodpsn"/>
</dbReference>
<keyword evidence="2" id="KW-0217">Developmental protein</keyword>
<dbReference type="SUPFAM" id="SSF81321">
    <property type="entry name" value="Family A G protein-coupled receptor-like"/>
    <property type="match status" value="1"/>
</dbReference>
<dbReference type="PRINTS" id="PR00237">
    <property type="entry name" value="GPCRRHODOPSN"/>
</dbReference>
<dbReference type="GO" id="GO:0006955">
    <property type="term" value="P:immune response"/>
    <property type="evidence" value="ECO:0007669"/>
    <property type="project" value="TreeGrafter"/>
</dbReference>
<reference evidence="17" key="1">
    <citation type="journal article" date="2023" name="Front. Mar. Sci.">
        <title>A new Merluccius polli reference genome to investigate the effects of global change in West African waters.</title>
        <authorList>
            <person name="Mateo J.L."/>
            <person name="Blanco-Fernandez C."/>
            <person name="Garcia-Vazquez E."/>
            <person name="Machado-Schiaffino G."/>
        </authorList>
    </citation>
    <scope>NUCLEOTIDE SEQUENCE</scope>
    <source>
        <strain evidence="17">C29</strain>
        <tissue evidence="17">Fin</tissue>
    </source>
</reference>
<feature type="transmembrane region" description="Helical" evidence="15">
    <location>
        <begin position="162"/>
        <end position="182"/>
    </location>
</feature>
<keyword evidence="11" id="KW-0306">Gastrulation</keyword>
<evidence type="ECO:0000256" key="4">
    <source>
        <dbReference type="ARBA" id="ARBA00022692"/>
    </source>
</evidence>
<evidence type="ECO:0000256" key="6">
    <source>
        <dbReference type="ARBA" id="ARBA00023040"/>
    </source>
</evidence>
<evidence type="ECO:0000256" key="1">
    <source>
        <dbReference type="ARBA" id="ARBA00004236"/>
    </source>
</evidence>
<feature type="compositionally biased region" description="Basic and acidic residues" evidence="14">
    <location>
        <begin position="525"/>
        <end position="543"/>
    </location>
</feature>
<feature type="transmembrane region" description="Helical" evidence="15">
    <location>
        <begin position="331"/>
        <end position="360"/>
    </location>
</feature>
<dbReference type="PROSITE" id="PS00237">
    <property type="entry name" value="G_PROTEIN_RECEP_F1_1"/>
    <property type="match status" value="1"/>
</dbReference>
<keyword evidence="7 15" id="KW-0472">Membrane</keyword>
<evidence type="ECO:0000256" key="3">
    <source>
        <dbReference type="ARBA" id="ARBA00022475"/>
    </source>
</evidence>
<evidence type="ECO:0000256" key="14">
    <source>
        <dbReference type="SAM" id="MobiDB-lite"/>
    </source>
</evidence>
<dbReference type="Gene3D" id="6.20.400.20">
    <property type="match status" value="1"/>
</dbReference>
<evidence type="ECO:0000313" key="17">
    <source>
        <dbReference type="EMBL" id="KAK0155701.1"/>
    </source>
</evidence>
<keyword evidence="10" id="KW-0325">Glycoprotein</keyword>
<dbReference type="GO" id="GO:0016493">
    <property type="term" value="F:C-C chemokine receptor activity"/>
    <property type="evidence" value="ECO:0007669"/>
    <property type="project" value="TreeGrafter"/>
</dbReference>
<feature type="domain" description="G-protein coupled receptors family 1 profile" evidence="16">
    <location>
        <begin position="156"/>
        <end position="447"/>
    </location>
</feature>
<dbReference type="InterPro" id="IPR017452">
    <property type="entry name" value="GPCR_Rhodpsn_7TM"/>
</dbReference>
<feature type="transmembrane region" description="Helical" evidence="15">
    <location>
        <begin position="202"/>
        <end position="220"/>
    </location>
</feature>
<evidence type="ECO:0000256" key="10">
    <source>
        <dbReference type="ARBA" id="ARBA00023180"/>
    </source>
</evidence>
<feature type="region of interest" description="Disordered" evidence="14">
    <location>
        <begin position="1"/>
        <end position="30"/>
    </location>
</feature>
<dbReference type="PANTHER" id="PTHR10489:SF953">
    <property type="entry name" value="APELIN RECEPTOR"/>
    <property type="match status" value="1"/>
</dbReference>
<evidence type="ECO:0000256" key="13">
    <source>
        <dbReference type="RuleBase" id="RU000688"/>
    </source>
</evidence>
<feature type="transmembrane region" description="Helical" evidence="15">
    <location>
        <begin position="381"/>
        <end position="400"/>
    </location>
</feature>
<comment type="caution">
    <text evidence="17">The sequence shown here is derived from an EMBL/GenBank/DDBJ whole genome shotgun (WGS) entry which is preliminary data.</text>
</comment>
<comment type="subcellular location">
    <subcellularLocation>
        <location evidence="1">Cell membrane</location>
    </subcellularLocation>
</comment>
<dbReference type="EMBL" id="JAOPHQ010000135">
    <property type="protein sequence ID" value="KAK0155701.1"/>
    <property type="molecule type" value="Genomic_DNA"/>
</dbReference>
<dbReference type="GO" id="GO:0030593">
    <property type="term" value="P:neutrophil chemotaxis"/>
    <property type="evidence" value="ECO:0007669"/>
    <property type="project" value="TreeGrafter"/>
</dbReference>
<sequence>MSDPGSPPSSPSSPPSSSPSPSPSPPGLHQCDYTDWSPSFSIIPSVYLLAFLVGCLGNGLVLWASLGTRAGEGRRAGPAFRTAGGTAAAAIIGGAWLGKIFRTSQYHVRSGRALEGNRTDGTSAGRYTAKLCSPSATTTSSSPSPASAPPPPRSPRSLTDSLIASLALADLCFLVTLPLWAVYTALGYHWPFGQPLCQASSFLTALNMYASVFSLSMLSVERYWVLVGRRHSGGGHHHRRHGQNGCPGRALWAVGGVWALAGVLALPGFLLRSVKEVELDDYDDWTPPDQPASPAVSGGGGGGDVLLSCQMDYSVLIGDDLREAERERAELWWAAALSLKSTLIGFLLPLVILLVCYCSLGHLLSRHFGRGPRPDRRRQRRLLRVIVSLVLAFFLCWLPLHVNKTAAMLLELGLLPYSCALDQALLAAHPYVTCLAYLNSCLNPLLYAACDSSFRRRCREALLLQCSTHGTGKRRSRGRSKRGEGAAAEGGEGGGGGGEEEYEKSSAFPTRTQEETAEGSEEEREEGREEGREEERMDVATPS</sequence>
<accession>A0AA47P973</accession>
<dbReference type="PANTHER" id="PTHR10489">
    <property type="entry name" value="CELL ADHESION MOLECULE"/>
    <property type="match status" value="1"/>
</dbReference>
<feature type="region of interest" description="Disordered" evidence="14">
    <location>
        <begin position="133"/>
        <end position="156"/>
    </location>
</feature>
<evidence type="ECO:0000259" key="16">
    <source>
        <dbReference type="PROSITE" id="PS50262"/>
    </source>
</evidence>
<feature type="compositionally biased region" description="Low complexity" evidence="14">
    <location>
        <begin position="133"/>
        <end position="145"/>
    </location>
</feature>
<dbReference type="Gene3D" id="1.20.1070.10">
    <property type="entry name" value="Rhodopsin 7-helix transmembrane proteins"/>
    <property type="match status" value="2"/>
</dbReference>
<evidence type="ECO:0000256" key="15">
    <source>
        <dbReference type="SAM" id="Phobius"/>
    </source>
</evidence>
<keyword evidence="5 15" id="KW-1133">Transmembrane helix</keyword>
<dbReference type="GO" id="GO:0019957">
    <property type="term" value="F:C-C chemokine binding"/>
    <property type="evidence" value="ECO:0007669"/>
    <property type="project" value="TreeGrafter"/>
</dbReference>
<gene>
    <name evidence="17" type="primary">aplnrb_2</name>
    <name evidence="17" type="ORF">N1851_001804</name>
</gene>
<dbReference type="GO" id="GO:0007204">
    <property type="term" value="P:positive regulation of cytosolic calcium ion concentration"/>
    <property type="evidence" value="ECO:0007669"/>
    <property type="project" value="TreeGrafter"/>
</dbReference>
<feature type="region of interest" description="Disordered" evidence="14">
    <location>
        <begin position="470"/>
        <end position="543"/>
    </location>
</feature>
<dbReference type="InterPro" id="IPR050119">
    <property type="entry name" value="CCR1-9-like"/>
</dbReference>
<feature type="compositionally biased region" description="Gly residues" evidence="14">
    <location>
        <begin position="488"/>
        <end position="497"/>
    </location>
</feature>
<organism evidence="17 18">
    <name type="scientific">Merluccius polli</name>
    <name type="common">Benguela hake</name>
    <name type="synonym">Merluccius cadenati</name>
    <dbReference type="NCBI Taxonomy" id="89951"/>
    <lineage>
        <taxon>Eukaryota</taxon>
        <taxon>Metazoa</taxon>
        <taxon>Chordata</taxon>
        <taxon>Craniata</taxon>
        <taxon>Vertebrata</taxon>
        <taxon>Euteleostomi</taxon>
        <taxon>Actinopterygii</taxon>
        <taxon>Neopterygii</taxon>
        <taxon>Teleostei</taxon>
        <taxon>Neoteleostei</taxon>
        <taxon>Acanthomorphata</taxon>
        <taxon>Zeiogadaria</taxon>
        <taxon>Gadariae</taxon>
        <taxon>Gadiformes</taxon>
        <taxon>Gadoidei</taxon>
        <taxon>Merlucciidae</taxon>
        <taxon>Merluccius</taxon>
    </lineage>
</organism>
<keyword evidence="4 13" id="KW-0812">Transmembrane</keyword>
<feature type="compositionally biased region" description="Pro residues" evidence="14">
    <location>
        <begin position="1"/>
        <end position="26"/>
    </location>
</feature>
<evidence type="ECO:0000313" key="18">
    <source>
        <dbReference type="Proteomes" id="UP001174136"/>
    </source>
</evidence>